<dbReference type="AlphaFoldDB" id="A0AAP7BUJ2"/>
<dbReference type="Proteomes" id="UP000481454">
    <property type="component" value="Unassembled WGS sequence"/>
</dbReference>
<reference evidence="1 2" key="1">
    <citation type="submission" date="2020-02" db="EMBL/GenBank/DDBJ databases">
        <title>Genomic Insights into the Phylogeny and Genetic Plasticity of the Human and Animal Enteric Pathogen Clostridium perfringens.</title>
        <authorList>
            <person name="Feng Y."/>
            <person name="Hu Y."/>
        </authorList>
    </citation>
    <scope>NUCLEOTIDE SEQUENCE [LARGE SCALE GENOMIC DNA]</scope>
    <source>
        <strain evidence="1 2">CP-40</strain>
    </source>
</reference>
<gene>
    <name evidence="1" type="ORF">G6Z34_02655</name>
</gene>
<sequence>MKAKVTIKLDRTKINTLINARNKALEETTEAILSDIKTSAVVPKDTGELERSGFVDLSKLDDGIASIIFDTPYARRLYWHPEYNFRQDKNINAQGKWMQSYIDGDNKEFVTETYFKFLKIFSKGLIK</sequence>
<accession>A0AAP7BUJ2</accession>
<comment type="caution">
    <text evidence="1">The sequence shown here is derived from an EMBL/GenBank/DDBJ whole genome shotgun (WGS) entry which is preliminary data.</text>
</comment>
<evidence type="ECO:0000313" key="2">
    <source>
        <dbReference type="Proteomes" id="UP000481454"/>
    </source>
</evidence>
<proteinExistence type="predicted"/>
<organism evidence="1 2">
    <name type="scientific">Clostridium perfringens</name>
    <dbReference type="NCBI Taxonomy" id="1502"/>
    <lineage>
        <taxon>Bacteria</taxon>
        <taxon>Bacillati</taxon>
        <taxon>Bacillota</taxon>
        <taxon>Clostridia</taxon>
        <taxon>Eubacteriales</taxon>
        <taxon>Clostridiaceae</taxon>
        <taxon>Clostridium</taxon>
    </lineage>
</organism>
<evidence type="ECO:0000313" key="1">
    <source>
        <dbReference type="EMBL" id="NGU29016.1"/>
    </source>
</evidence>
<dbReference type="RefSeq" id="WP_003460240.1">
    <property type="nucleotide sequence ID" value="NZ_CATNWT010000001.1"/>
</dbReference>
<protein>
    <recommendedName>
        <fullName evidence="3">Minor capsid protein</fullName>
    </recommendedName>
</protein>
<name>A0AAP7BUJ2_CLOPF</name>
<dbReference type="EMBL" id="JAALLZ010000001">
    <property type="protein sequence ID" value="NGU29016.1"/>
    <property type="molecule type" value="Genomic_DNA"/>
</dbReference>
<evidence type="ECO:0008006" key="3">
    <source>
        <dbReference type="Google" id="ProtNLM"/>
    </source>
</evidence>